<feature type="transmembrane region" description="Helical" evidence="9">
    <location>
        <begin position="203"/>
        <end position="222"/>
    </location>
</feature>
<evidence type="ECO:0000256" key="9">
    <source>
        <dbReference type="SAM" id="Phobius"/>
    </source>
</evidence>
<feature type="transmembrane region" description="Helical" evidence="9">
    <location>
        <begin position="234"/>
        <end position="254"/>
    </location>
</feature>
<dbReference type="SUPFAM" id="SSF81665">
    <property type="entry name" value="Calcium ATPase, transmembrane domain M"/>
    <property type="match status" value="1"/>
</dbReference>
<dbReference type="PRINTS" id="PR00119">
    <property type="entry name" value="CATATPASE"/>
</dbReference>
<dbReference type="AlphaFoldDB" id="A0A1L1PPH4"/>
<dbReference type="InterPro" id="IPR059000">
    <property type="entry name" value="ATPase_P-type_domA"/>
</dbReference>
<accession>A0A1L1PPH4</accession>
<dbReference type="NCBIfam" id="TIGR01494">
    <property type="entry name" value="ATPase_P-type"/>
    <property type="match status" value="2"/>
</dbReference>
<dbReference type="PROSITE" id="PS00154">
    <property type="entry name" value="ATPASE_E1_E2"/>
    <property type="match status" value="1"/>
</dbReference>
<dbReference type="Gene3D" id="2.70.150.10">
    <property type="entry name" value="Calcium-transporting ATPase, cytoplasmic transduction domain A"/>
    <property type="match status" value="1"/>
</dbReference>
<gene>
    <name evidence="11" type="ORF">BN948_03253</name>
</gene>
<dbReference type="PANTHER" id="PTHR42861">
    <property type="entry name" value="CALCIUM-TRANSPORTING ATPASE"/>
    <property type="match status" value="1"/>
</dbReference>
<evidence type="ECO:0000313" key="12">
    <source>
        <dbReference type="Proteomes" id="UP000028878"/>
    </source>
</evidence>
<dbReference type="Proteomes" id="UP000028878">
    <property type="component" value="Unassembled WGS sequence"/>
</dbReference>
<dbReference type="SUPFAM" id="SSF81660">
    <property type="entry name" value="Metal cation-transporting ATPase, ATP-binding domain N"/>
    <property type="match status" value="1"/>
</dbReference>
<keyword evidence="12" id="KW-1185">Reference proteome</keyword>
<evidence type="ECO:0000256" key="3">
    <source>
        <dbReference type="ARBA" id="ARBA00022553"/>
    </source>
</evidence>
<dbReference type="InterPro" id="IPR018303">
    <property type="entry name" value="ATPase_P-typ_P_site"/>
</dbReference>
<dbReference type="InterPro" id="IPR023299">
    <property type="entry name" value="ATPase_P-typ_cyto_dom_N"/>
</dbReference>
<dbReference type="Gene3D" id="1.20.1110.10">
    <property type="entry name" value="Calcium-transporting ATPase, transmembrane domain"/>
    <property type="match status" value="1"/>
</dbReference>
<dbReference type="NCBIfam" id="TIGR01524">
    <property type="entry name" value="ATPase-IIIB_Mg"/>
    <property type="match status" value="1"/>
</dbReference>
<evidence type="ECO:0000256" key="7">
    <source>
        <dbReference type="ARBA" id="ARBA00022989"/>
    </source>
</evidence>
<dbReference type="InterPro" id="IPR023298">
    <property type="entry name" value="ATPase_P-typ_TM_dom_sf"/>
</dbReference>
<dbReference type="EMBL" id="CCAE010000030">
    <property type="protein sequence ID" value="CDN88817.1"/>
    <property type="molecule type" value="Genomic_DNA"/>
</dbReference>
<evidence type="ECO:0000256" key="5">
    <source>
        <dbReference type="ARBA" id="ARBA00022842"/>
    </source>
</evidence>
<evidence type="ECO:0000259" key="10">
    <source>
        <dbReference type="Pfam" id="PF00122"/>
    </source>
</evidence>
<dbReference type="Pfam" id="PF00702">
    <property type="entry name" value="Hydrolase"/>
    <property type="match status" value="1"/>
</dbReference>
<dbReference type="SFLD" id="SFLDF00027">
    <property type="entry name" value="p-type_atpase"/>
    <property type="match status" value="1"/>
</dbReference>
<dbReference type="SUPFAM" id="SSF81653">
    <property type="entry name" value="Calcium ATPase, transduction domain A"/>
    <property type="match status" value="1"/>
</dbReference>
<evidence type="ECO:0000256" key="6">
    <source>
        <dbReference type="ARBA" id="ARBA00022967"/>
    </source>
</evidence>
<dbReference type="Gene3D" id="3.40.1110.10">
    <property type="entry name" value="Calcium-transporting ATPase, cytoplasmic domain N"/>
    <property type="match status" value="1"/>
</dbReference>
<protein>
    <submittedName>
        <fullName evidence="11">Mg2+ transport ATPase</fullName>
    </submittedName>
</protein>
<feature type="transmembrane region" description="Helical" evidence="9">
    <location>
        <begin position="41"/>
        <end position="60"/>
    </location>
</feature>
<keyword evidence="5" id="KW-0460">Magnesium</keyword>
<reference evidence="12" key="1">
    <citation type="submission" date="2014-11" db="EMBL/GenBank/DDBJ databases">
        <title>Draft genome sequence of Hydrogenophaga intermedia S1.</title>
        <authorList>
            <person name="Gan H.M."/>
            <person name="Chew T.H."/>
            <person name="Stolz A."/>
        </authorList>
    </citation>
    <scope>NUCLEOTIDE SEQUENCE [LARGE SCALE GENOMIC DNA]</scope>
    <source>
        <strain evidence="12">S1</strain>
    </source>
</reference>
<feature type="transmembrane region" description="Helical" evidence="9">
    <location>
        <begin position="607"/>
        <end position="629"/>
    </location>
</feature>
<dbReference type="GO" id="GO:0005886">
    <property type="term" value="C:plasma membrane"/>
    <property type="evidence" value="ECO:0007669"/>
    <property type="project" value="UniProtKB-SubCell"/>
</dbReference>
<proteinExistence type="predicted"/>
<dbReference type="InterPro" id="IPR036412">
    <property type="entry name" value="HAD-like_sf"/>
</dbReference>
<keyword evidence="2" id="KW-1003">Cell membrane</keyword>
<dbReference type="InterPro" id="IPR006415">
    <property type="entry name" value="P-type_ATPase_IIIB"/>
</dbReference>
<evidence type="ECO:0000256" key="8">
    <source>
        <dbReference type="ARBA" id="ARBA00023136"/>
    </source>
</evidence>
<feature type="transmembrane region" description="Helical" evidence="9">
    <location>
        <begin position="12"/>
        <end position="35"/>
    </location>
</feature>
<feature type="domain" description="P-type ATPase A" evidence="10">
    <location>
        <begin position="75"/>
        <end position="182"/>
    </location>
</feature>
<dbReference type="PRINTS" id="PR00120">
    <property type="entry name" value="HATPASE"/>
</dbReference>
<dbReference type="Gene3D" id="3.40.50.1000">
    <property type="entry name" value="HAD superfamily/HAD-like"/>
    <property type="match status" value="1"/>
</dbReference>
<dbReference type="GO" id="GO:0005524">
    <property type="term" value="F:ATP binding"/>
    <property type="evidence" value="ECO:0007669"/>
    <property type="project" value="InterPro"/>
</dbReference>
<evidence type="ECO:0000256" key="4">
    <source>
        <dbReference type="ARBA" id="ARBA00022692"/>
    </source>
</evidence>
<dbReference type="SFLD" id="SFLDG00002">
    <property type="entry name" value="C1.7:_P-type_atpase_like"/>
    <property type="match status" value="1"/>
</dbReference>
<dbReference type="SUPFAM" id="SSF56784">
    <property type="entry name" value="HAD-like"/>
    <property type="match status" value="1"/>
</dbReference>
<name>A0A1L1PPH4_HYDIT</name>
<dbReference type="GO" id="GO:0015444">
    <property type="term" value="F:P-type magnesium transporter activity"/>
    <property type="evidence" value="ECO:0007669"/>
    <property type="project" value="InterPro"/>
</dbReference>
<keyword evidence="3" id="KW-0597">Phosphoprotein</keyword>
<dbReference type="InterPro" id="IPR044492">
    <property type="entry name" value="P_typ_ATPase_HD_dom"/>
</dbReference>
<dbReference type="InterPro" id="IPR023214">
    <property type="entry name" value="HAD_sf"/>
</dbReference>
<keyword evidence="6" id="KW-1278">Translocase</keyword>
<comment type="subcellular location">
    <subcellularLocation>
        <location evidence="1">Cell membrane</location>
        <topology evidence="1">Multi-pass membrane protein</topology>
    </subcellularLocation>
</comment>
<organism evidence="11 12">
    <name type="scientific">Hydrogenophaga intermedia</name>
    <dbReference type="NCBI Taxonomy" id="65786"/>
    <lineage>
        <taxon>Bacteria</taxon>
        <taxon>Pseudomonadati</taxon>
        <taxon>Pseudomonadota</taxon>
        <taxon>Betaproteobacteria</taxon>
        <taxon>Burkholderiales</taxon>
        <taxon>Comamonadaceae</taxon>
        <taxon>Hydrogenophaga</taxon>
    </lineage>
</organism>
<dbReference type="InterPro" id="IPR008250">
    <property type="entry name" value="ATPase_P-typ_transduc_dom_A_sf"/>
</dbReference>
<keyword evidence="8 9" id="KW-0472">Membrane</keyword>
<evidence type="ECO:0000313" key="11">
    <source>
        <dbReference type="EMBL" id="CDN88817.1"/>
    </source>
</evidence>
<dbReference type="GO" id="GO:0016887">
    <property type="term" value="F:ATP hydrolysis activity"/>
    <property type="evidence" value="ECO:0007669"/>
    <property type="project" value="InterPro"/>
</dbReference>
<dbReference type="SFLD" id="SFLDS00003">
    <property type="entry name" value="Haloacid_Dehalogenase"/>
    <property type="match status" value="1"/>
</dbReference>
<evidence type="ECO:0000256" key="1">
    <source>
        <dbReference type="ARBA" id="ARBA00004651"/>
    </source>
</evidence>
<evidence type="ECO:0000256" key="2">
    <source>
        <dbReference type="ARBA" id="ARBA00022475"/>
    </source>
</evidence>
<sequence length="690" mass="73575">MAEATTATVWRLVWRQFSSPLVLILVAGGLVSAALKSWAEASTILAIVLCSAGLGWWQEWRASGAVGRLRQRLALQARVQRDGAWQTLPARDLVPGDVIELSAGKLLPADGVVLQARDFLVTEASLTGESFPVEKRPGALAADTPLRDRCNSVFLGSSVRSGTATVLVTHTGGATVFGELAAGLKRRPPETRFALGARRFGDMLMRVMFAVVLAILVVNQWLGRPLIDSLMFSVALAVGLSPELLPAIVSVMLARTTRAMAAQGVLVRRLEAIEDLGGMNVLCTDKTGTLTQGVMTLDAAVDADGRPDARVLRWAHLNAAFESGIENPLDAALVAAGAQAGLTVAGWRKVDEIPYDFVRKRLTIVAQREADGVRALVTKGAVPQTLVVCDRVRRADAEVPLDAALRARLDGYMHELGSQGLRVLAVATRTVQTDRVGVPDEAGLCLEGFLAFTDPPKPGAAQAVQALRARHVRVKMVTGDSRHVAAHVARQVGLDDAAMLTGPEIAGMRDEALWHHAPRTDLFVEVDPSQKERIVRALQRTRHAVGYLGDGINDAPALLAADVGISVDDAVDVARDSADVVLLKPDLAVLCRGVEEGRRTFANTLKYIALTISANFGNMVSMAIAAPFLPFLPLTPTQILLNNFLSDLPSMALTTDRVDTALLSGHSTGTCAVCAASWWPSASSVRCSIC</sequence>
<keyword evidence="7 9" id="KW-1133">Transmembrane helix</keyword>
<dbReference type="InterPro" id="IPR001757">
    <property type="entry name" value="P_typ_ATPase"/>
</dbReference>
<keyword evidence="4 9" id="KW-0812">Transmembrane</keyword>
<dbReference type="Pfam" id="PF00122">
    <property type="entry name" value="E1-E2_ATPase"/>
    <property type="match status" value="1"/>
</dbReference>